<keyword evidence="3" id="KW-1185">Reference proteome</keyword>
<proteinExistence type="predicted"/>
<feature type="transmembrane region" description="Helical" evidence="1">
    <location>
        <begin position="175"/>
        <end position="195"/>
    </location>
</feature>
<keyword evidence="1" id="KW-0812">Transmembrane</keyword>
<feature type="transmembrane region" description="Helical" evidence="1">
    <location>
        <begin position="21"/>
        <end position="43"/>
    </location>
</feature>
<dbReference type="OrthoDB" id="387892at2"/>
<reference evidence="2 3" key="1">
    <citation type="journal article" date="2015" name="Genome Announc.">
        <title>Complete Genome Sequence of Spiroplasma cantharicola CC-1T (DSM 21588), a Bacterium Isolated from Soldier Beetle (Cantharis carolinus).</title>
        <authorList>
            <person name="Lo W.S."/>
            <person name="Liu P.Y."/>
            <person name="Kuo C.H."/>
        </authorList>
    </citation>
    <scope>NUCLEOTIDE SEQUENCE [LARGE SCALE GENOMIC DNA]</scope>
    <source>
        <strain evidence="2 3">CC-1</strain>
    </source>
</reference>
<evidence type="ECO:0000313" key="2">
    <source>
        <dbReference type="EMBL" id="ALD66080.1"/>
    </source>
</evidence>
<feature type="transmembrane region" description="Helical" evidence="1">
    <location>
        <begin position="114"/>
        <end position="136"/>
    </location>
</feature>
<gene>
    <name evidence="2" type="ORF">SCANT_v1c01700</name>
</gene>
<evidence type="ECO:0000313" key="3">
    <source>
        <dbReference type="Proteomes" id="UP000063919"/>
    </source>
</evidence>
<name>A0A0M4JW27_9MOLU</name>
<dbReference type="PATRIC" id="fig|362837.3.peg.171"/>
<dbReference type="AlphaFoldDB" id="A0A0M4JW27"/>
<feature type="transmembrane region" description="Helical" evidence="1">
    <location>
        <begin position="148"/>
        <end position="168"/>
    </location>
</feature>
<keyword evidence="1" id="KW-1133">Transmembrane helix</keyword>
<evidence type="ECO:0008006" key="4">
    <source>
        <dbReference type="Google" id="ProtNLM"/>
    </source>
</evidence>
<keyword evidence="1" id="KW-0472">Membrane</keyword>
<protein>
    <recommendedName>
        <fullName evidence="4">ABC transporter permease</fullName>
    </recommendedName>
</protein>
<dbReference type="EMBL" id="CP012622">
    <property type="protein sequence ID" value="ALD66080.1"/>
    <property type="molecule type" value="Genomic_DNA"/>
</dbReference>
<sequence>MKSKNTKSLFIIYFLNLKLALRNKSIIITGLIFICISSLFIIMQSLSSSYPKMQLMNLSLFKAVSYICSGFCFSIFLTLIAFFFFKKQKDDGIQNIELRAGIPIWQSFLYRYSLALFISIFYVLINFNLGLLFTLISSYEQVIIKDILLTQLAFYFFLPIVLLPFIIAISMTFSVAIGILNNLLLALIIFIYPFGAALSTQLNGSINKISETSYMNTNINMHLGHLFYNSLKNNDDYKDIFEETEINFRYDSFEKEDIGDIEKRAFLNGQANLFNGDQKILSQYKIAKLIDIIYESSKEIDTYNNSIENQYWLLSEEAWSDKQVYIKIKPTLNHLKTQLPELFDLFNWVEYIYDNYLTIIKDGEPGGINGLAYSIFKKNPLIIKNTFKFEDEKLNSEENNEVFKVYKKNPEIMIINWIILSGYRASMYNDFNNSDNDILSIKNNGINYNSEFKSNNSSANGNFFNNWWYIYRGNNTKPFVNDYVSSISAMMQPTKALKYYSKNDIEEIIRRTKKSEEKISNQDLSLYKDLEMKLNGGFNITVAVICWITFSAVLIYLNSLIYKKKSKI</sequence>
<organism evidence="2 3">
    <name type="scientific">Spiroplasma cantharicola</name>
    <dbReference type="NCBI Taxonomy" id="362837"/>
    <lineage>
        <taxon>Bacteria</taxon>
        <taxon>Bacillati</taxon>
        <taxon>Mycoplasmatota</taxon>
        <taxon>Mollicutes</taxon>
        <taxon>Entomoplasmatales</taxon>
        <taxon>Spiroplasmataceae</taxon>
        <taxon>Spiroplasma</taxon>
    </lineage>
</organism>
<dbReference type="RefSeq" id="WP_053945854.1">
    <property type="nucleotide sequence ID" value="NZ_CP012622.1"/>
</dbReference>
<accession>A0A0M4JW27</accession>
<feature type="transmembrane region" description="Helical" evidence="1">
    <location>
        <begin position="63"/>
        <end position="85"/>
    </location>
</feature>
<dbReference type="Proteomes" id="UP000063919">
    <property type="component" value="Chromosome"/>
</dbReference>
<evidence type="ECO:0000256" key="1">
    <source>
        <dbReference type="SAM" id="Phobius"/>
    </source>
</evidence>
<feature type="transmembrane region" description="Helical" evidence="1">
    <location>
        <begin position="536"/>
        <end position="557"/>
    </location>
</feature>
<dbReference type="KEGG" id="scj:SCANT_v1c01700"/>